<dbReference type="Pfam" id="PF12680">
    <property type="entry name" value="SnoaL_2"/>
    <property type="match status" value="1"/>
</dbReference>
<dbReference type="EMBL" id="JBHRYR010000002">
    <property type="protein sequence ID" value="MFC3851444.1"/>
    <property type="molecule type" value="Genomic_DNA"/>
</dbReference>
<dbReference type="InterPro" id="IPR032710">
    <property type="entry name" value="NTF2-like_dom_sf"/>
</dbReference>
<accession>A0ABV7ZSA6</accession>
<organism evidence="2 3">
    <name type="scientific">Saccharospirillum mangrovi</name>
    <dbReference type="NCBI Taxonomy" id="2161747"/>
    <lineage>
        <taxon>Bacteria</taxon>
        <taxon>Pseudomonadati</taxon>
        <taxon>Pseudomonadota</taxon>
        <taxon>Gammaproteobacteria</taxon>
        <taxon>Oceanospirillales</taxon>
        <taxon>Saccharospirillaceae</taxon>
        <taxon>Saccharospirillum</taxon>
    </lineage>
</organism>
<protein>
    <submittedName>
        <fullName evidence="2">Nuclear transport factor 2 family protein</fullName>
    </submittedName>
</protein>
<dbReference type="InterPro" id="IPR037401">
    <property type="entry name" value="SnoaL-like"/>
</dbReference>
<dbReference type="SUPFAM" id="SSF54427">
    <property type="entry name" value="NTF2-like"/>
    <property type="match status" value="1"/>
</dbReference>
<reference evidence="3" key="1">
    <citation type="journal article" date="2019" name="Int. J. Syst. Evol. Microbiol.">
        <title>The Global Catalogue of Microorganisms (GCM) 10K type strain sequencing project: providing services to taxonomists for standard genome sequencing and annotation.</title>
        <authorList>
            <consortium name="The Broad Institute Genomics Platform"/>
            <consortium name="The Broad Institute Genome Sequencing Center for Infectious Disease"/>
            <person name="Wu L."/>
            <person name="Ma J."/>
        </authorList>
    </citation>
    <scope>NUCLEOTIDE SEQUENCE [LARGE SCALE GENOMIC DNA]</scope>
    <source>
        <strain evidence="3">IBRC 10765</strain>
    </source>
</reference>
<comment type="caution">
    <text evidence="2">The sequence shown here is derived from an EMBL/GenBank/DDBJ whole genome shotgun (WGS) entry which is preliminary data.</text>
</comment>
<evidence type="ECO:0000313" key="2">
    <source>
        <dbReference type="EMBL" id="MFC3851444.1"/>
    </source>
</evidence>
<name>A0ABV7ZSA6_9GAMM</name>
<evidence type="ECO:0000313" key="3">
    <source>
        <dbReference type="Proteomes" id="UP001595617"/>
    </source>
</evidence>
<evidence type="ECO:0000259" key="1">
    <source>
        <dbReference type="Pfam" id="PF12680"/>
    </source>
</evidence>
<proteinExistence type="predicted"/>
<feature type="domain" description="SnoaL-like" evidence="1">
    <location>
        <begin position="11"/>
        <end position="99"/>
    </location>
</feature>
<keyword evidence="3" id="KW-1185">Reference proteome</keyword>
<gene>
    <name evidence="2" type="ORF">ACFOOG_01250</name>
</gene>
<dbReference type="RefSeq" id="WP_380692600.1">
    <property type="nucleotide sequence ID" value="NZ_JBHRYR010000002.1"/>
</dbReference>
<sequence>MPTTELQRMLRQFNEAFAGNDVATVLSFVTDDIHWEMAGDITVTGKADMEAALREAADGEPMQLTIHHIITHGRSAAVNGELRSPTGERFGFCDVYDLNGLKNPKIKKLTSYVVGLMEDGDEHHHPEDNHSH</sequence>
<dbReference type="Gene3D" id="3.10.450.50">
    <property type="match status" value="1"/>
</dbReference>
<dbReference type="Proteomes" id="UP001595617">
    <property type="component" value="Unassembled WGS sequence"/>
</dbReference>